<dbReference type="CDD" id="cd13131">
    <property type="entry name" value="MATE_NorM_like"/>
    <property type="match status" value="1"/>
</dbReference>
<feature type="transmembrane region" description="Helical" evidence="2">
    <location>
        <begin position="251"/>
        <end position="274"/>
    </location>
</feature>
<dbReference type="Proteomes" id="UP001165667">
    <property type="component" value="Unassembled WGS sequence"/>
</dbReference>
<dbReference type="GO" id="GO:0042910">
    <property type="term" value="F:xenobiotic transmembrane transporter activity"/>
    <property type="evidence" value="ECO:0007669"/>
    <property type="project" value="InterPro"/>
</dbReference>
<gene>
    <name evidence="3" type="ORF">M8523_13775</name>
</gene>
<feature type="transmembrane region" description="Helical" evidence="2">
    <location>
        <begin position="105"/>
        <end position="122"/>
    </location>
</feature>
<dbReference type="PANTHER" id="PTHR43298">
    <property type="entry name" value="MULTIDRUG RESISTANCE PROTEIN NORM-RELATED"/>
    <property type="match status" value="1"/>
</dbReference>
<keyword evidence="2" id="KW-0812">Transmembrane</keyword>
<feature type="transmembrane region" description="Helical" evidence="2">
    <location>
        <begin position="67"/>
        <end position="85"/>
    </location>
</feature>
<protein>
    <submittedName>
        <fullName evidence="3">MATE family efflux transporter</fullName>
    </submittedName>
</protein>
<organism evidence="3 4">
    <name type="scientific">Lichenifustis flavocetrariae</name>
    <dbReference type="NCBI Taxonomy" id="2949735"/>
    <lineage>
        <taxon>Bacteria</taxon>
        <taxon>Pseudomonadati</taxon>
        <taxon>Pseudomonadota</taxon>
        <taxon>Alphaproteobacteria</taxon>
        <taxon>Hyphomicrobiales</taxon>
        <taxon>Lichenihabitantaceae</taxon>
        <taxon>Lichenifustis</taxon>
    </lineage>
</organism>
<dbReference type="NCBIfam" id="TIGR00797">
    <property type="entry name" value="matE"/>
    <property type="match status" value="1"/>
</dbReference>
<dbReference type="InterPro" id="IPR050222">
    <property type="entry name" value="MATE_MdtK"/>
</dbReference>
<comment type="caution">
    <text evidence="3">The sequence shown here is derived from an EMBL/GenBank/DDBJ whole genome shotgun (WGS) entry which is preliminary data.</text>
</comment>
<keyword evidence="2" id="KW-1133">Transmembrane helix</keyword>
<feature type="transmembrane region" description="Helical" evidence="2">
    <location>
        <begin position="166"/>
        <end position="189"/>
    </location>
</feature>
<evidence type="ECO:0000313" key="4">
    <source>
        <dbReference type="Proteomes" id="UP001165667"/>
    </source>
</evidence>
<accession>A0AA42CJ10</accession>
<reference evidence="3" key="1">
    <citation type="submission" date="2022-05" db="EMBL/GenBank/DDBJ databases">
        <authorList>
            <person name="Pankratov T."/>
        </authorList>
    </citation>
    <scope>NUCLEOTIDE SEQUENCE</scope>
    <source>
        <strain evidence="3">BP6-180914</strain>
    </source>
</reference>
<feature type="transmembrane region" description="Helical" evidence="2">
    <location>
        <begin position="216"/>
        <end position="239"/>
    </location>
</feature>
<dbReference type="PANTHER" id="PTHR43298:SF2">
    <property type="entry name" value="FMN_FAD EXPORTER YEEO-RELATED"/>
    <property type="match status" value="1"/>
</dbReference>
<proteinExistence type="predicted"/>
<keyword evidence="2" id="KW-0472">Membrane</keyword>
<feature type="transmembrane region" description="Helical" evidence="2">
    <location>
        <begin position="24"/>
        <end position="46"/>
    </location>
</feature>
<dbReference type="AlphaFoldDB" id="A0AA42CJ10"/>
<feature type="transmembrane region" description="Helical" evidence="2">
    <location>
        <begin position="286"/>
        <end position="306"/>
    </location>
</feature>
<feature type="transmembrane region" description="Helical" evidence="2">
    <location>
        <begin position="134"/>
        <end position="154"/>
    </location>
</feature>
<dbReference type="Pfam" id="PF01554">
    <property type="entry name" value="MatE"/>
    <property type="match status" value="2"/>
</dbReference>
<dbReference type="InterPro" id="IPR002528">
    <property type="entry name" value="MATE_fam"/>
</dbReference>
<keyword evidence="4" id="KW-1185">Reference proteome</keyword>
<dbReference type="EMBL" id="JAMOIM010000008">
    <property type="protein sequence ID" value="MCW6509093.1"/>
    <property type="molecule type" value="Genomic_DNA"/>
</dbReference>
<sequence length="424" mass="44464">MNLTSAAMIGRINPEALGASTLGLALYNTCLMFGIGLTAAISPLVARERGSGAVATTDAIRRLVHAGFWNNIIVVIPVWCLLWEAAPVLRLLGQESRLADEAASYLHVMQWSLLPALIYLVLRSLLAALERPRWAVVTGVGAVVLNFVLNWLLIDGHAGLPALGLLGSGLATFLSNLFMAGALSVAVAVDPRFRKLRLFQGLGRVPWRACATLWRLGAPIGIGIVLEVGMFTAATALVGHYDPVSLPAHAIALQVASFTFMVPLGIAQAATVRVAGAAKRAASARAGWVALMLGLGVALASAVVLVTVPEPIIGLFIDPSEPGAQAVTRAAALLLGIAGIFQLADAAQVVLGGMLRGLQDTRMPMLIAMFSYWGVGLPLAFVLVINNATTGVWIGLTAGLFTVALLLLGRWWVFSSGGRRPPIA</sequence>
<evidence type="ECO:0000313" key="3">
    <source>
        <dbReference type="EMBL" id="MCW6509093.1"/>
    </source>
</evidence>
<dbReference type="GO" id="GO:0015297">
    <property type="term" value="F:antiporter activity"/>
    <property type="evidence" value="ECO:0007669"/>
    <property type="project" value="InterPro"/>
</dbReference>
<name>A0AA42CJ10_9HYPH</name>
<keyword evidence="1" id="KW-0813">Transport</keyword>
<evidence type="ECO:0000256" key="2">
    <source>
        <dbReference type="SAM" id="Phobius"/>
    </source>
</evidence>
<feature type="transmembrane region" description="Helical" evidence="2">
    <location>
        <begin position="365"/>
        <end position="385"/>
    </location>
</feature>
<evidence type="ECO:0000256" key="1">
    <source>
        <dbReference type="ARBA" id="ARBA00022448"/>
    </source>
</evidence>
<feature type="transmembrane region" description="Helical" evidence="2">
    <location>
        <begin position="391"/>
        <end position="413"/>
    </location>
</feature>
<dbReference type="GO" id="GO:0005886">
    <property type="term" value="C:plasma membrane"/>
    <property type="evidence" value="ECO:0007669"/>
    <property type="project" value="TreeGrafter"/>
</dbReference>